<name>A0A8S5L0B4_9VIRU</name>
<reference evidence="8" key="1">
    <citation type="submission" date="2020-09" db="EMBL/GenBank/DDBJ databases">
        <title>Leviviricetes taxonomy.</title>
        <authorList>
            <person name="Stockdale S.R."/>
            <person name="Callanan J."/>
            <person name="Adriaenssens E.M."/>
            <person name="Kuhn J.H."/>
            <person name="Rumnieks J."/>
            <person name="Shkoporov A."/>
            <person name="Draper L.A."/>
            <person name="Ross P."/>
            <person name="Hill C."/>
        </authorList>
    </citation>
    <scope>NUCLEOTIDE SEQUENCE</scope>
</reference>
<dbReference type="RefSeq" id="YP_010770132.1">
    <property type="nucleotide sequence ID" value="NC_074173.1"/>
</dbReference>
<evidence type="ECO:0000313" key="9">
    <source>
        <dbReference type="Proteomes" id="UP000678351"/>
    </source>
</evidence>
<evidence type="ECO:0000313" key="8">
    <source>
        <dbReference type="EMBL" id="DAD51016.1"/>
    </source>
</evidence>
<evidence type="ECO:0000256" key="1">
    <source>
        <dbReference type="ARBA" id="ARBA00004328"/>
    </source>
</evidence>
<dbReference type="Pfam" id="PF03863">
    <property type="entry name" value="Phage_mat-A"/>
    <property type="match status" value="1"/>
</dbReference>
<comment type="subcellular location">
    <subcellularLocation>
        <location evidence="1">Virion</location>
    </subcellularLocation>
</comment>
<keyword evidence="9" id="KW-1185">Reference proteome</keyword>
<dbReference type="GeneID" id="80399356"/>
<keyword evidence="6" id="KW-1160">Virus entry into host cell</keyword>
<dbReference type="InterPro" id="IPR005563">
    <property type="entry name" value="A_protein"/>
</dbReference>
<dbReference type="KEGG" id="vg:80399356"/>
<keyword evidence="5" id="KW-1175">Viral attachment to host cell pilus</keyword>
<dbReference type="GO" id="GO:0039666">
    <property type="term" value="P:virion attachment to host cell pilus"/>
    <property type="evidence" value="ECO:0007669"/>
    <property type="project" value="UniProtKB-KW"/>
</dbReference>
<gene>
    <name evidence="8" type="primary">SRR6960551_12_1</name>
</gene>
<dbReference type="GO" id="GO:0044423">
    <property type="term" value="C:virion component"/>
    <property type="evidence" value="ECO:0007669"/>
    <property type="project" value="UniProtKB-KW"/>
</dbReference>
<evidence type="ECO:0000256" key="2">
    <source>
        <dbReference type="ARBA" id="ARBA00022581"/>
    </source>
</evidence>
<evidence type="ECO:0000256" key="5">
    <source>
        <dbReference type="ARBA" id="ARBA00023104"/>
    </source>
</evidence>
<sequence>MPATRRTRSMTSRVPFHMGYERYSENSGITTNYGMYAGYGLYKIMNDTIGAAPKRGQFSYNPMDSTMDIIGGTPVSYRLTLMSNGVSWYSDGNPMPSLRGALKLPTEDTCPALVDPNTISLLQSGAATSCWAQRGRGNVNNWENLFQLTKTLDELRHPFRNFALWSDKWVTAYEARARKVLGSRKTRVLTKRELFVLNPAGAWLQYRYGVRLLINDVNQVLKQLQDWSSQRQVYTARGSKSVVDSYRKDNGPFLLGPGYWASGYQIDEKVECRGTSHDEYSLSLAGALGLDGRQLLTVGWELVPYSFVVDWFANVGDFLNASVPTPELLHIGECLSTRRTTTIVSWAEPAGTNGNGYSNAGSRGTHSVTTIRYSRVNTLGSGPSLQLNADFGLLKPTRAMDAVALAGAALARAFGVSGRIHLLYKTL</sequence>
<comment type="similarity">
    <text evidence="7">Belongs to the Leviviricetes maturation protein family.</text>
</comment>
<evidence type="ECO:0000256" key="4">
    <source>
        <dbReference type="ARBA" id="ARBA00022844"/>
    </source>
</evidence>
<accession>A0A8S5L0B4</accession>
<organism evidence="8 9">
    <name type="scientific">ssRNA phage SRR6960551_12</name>
    <dbReference type="NCBI Taxonomy" id="2786550"/>
    <lineage>
        <taxon>Viruses</taxon>
        <taxon>Riboviria</taxon>
        <taxon>Orthornavirae</taxon>
        <taxon>Lenarviricota</taxon>
        <taxon>Leviviricetes</taxon>
        <taxon>Norzivirales</taxon>
        <taxon>Solspiviridae</taxon>
        <taxon>Voulevirus</taxon>
        <taxon>Voulevirus limivivens</taxon>
    </lineage>
</organism>
<evidence type="ECO:0000256" key="3">
    <source>
        <dbReference type="ARBA" id="ARBA00022804"/>
    </source>
</evidence>
<dbReference type="Proteomes" id="UP000678351">
    <property type="component" value="Segment"/>
</dbReference>
<dbReference type="EMBL" id="BK013693">
    <property type="protein sequence ID" value="DAD51016.1"/>
    <property type="molecule type" value="Genomic_RNA"/>
</dbReference>
<evidence type="ECO:0000256" key="6">
    <source>
        <dbReference type="ARBA" id="ARBA00023296"/>
    </source>
</evidence>
<protein>
    <submittedName>
        <fullName evidence="8">Maturation protein</fullName>
    </submittedName>
</protein>
<keyword evidence="2" id="KW-0945">Host-virus interaction</keyword>
<proteinExistence type="inferred from homology"/>
<keyword evidence="3" id="KW-1161">Viral attachment to host cell</keyword>
<evidence type="ECO:0000256" key="7">
    <source>
        <dbReference type="ARBA" id="ARBA00035110"/>
    </source>
</evidence>
<keyword evidence="4" id="KW-0946">Virion</keyword>